<name>F9G7V2_FUSOF</name>
<sequence>MPTHFSDDPPQVINPEDLHVANSRLQQNLDGSTDHSGDERTHNANGAGLEKLGTYDKYEITEDDCYDELGYSFPKWKKWYILTVIFWVQVSMNFNTSLYSNAIPGISEEFNVSAQAARCGAMIFLVLYAFGCELWAPWSEEFGRWPIMQASLFLVNIWQLPVALAPNFATIMVGRALGGLSSAGGSVTLGMIADMWESDHQQYAVAYVVFSSVGGSVLGPIVGGFCEQYLHWRWSIWIQLILGGFVQIVHFLTVPETRSTILMNRIAKKRRTETNANFWGPDELVPFRERFSAKEILITWTRPFKMFLTEPIVLVLSLLSGFSDALIFMFIQSFALVYKQWDFDAVQIGLTFLAIGVGYVIAWLAFIPAIKKNIKERREKPNDERAQYESRLWFLLYTAPCLPIGLIGFAWTIQGPPIHWIGSLIFAAIVGIANYAIYMATIDYMICAYGPYSASATGGNGWARDFLAGVLTVPATPFFSNIGASSGKNLEYASTILFCISFVLVVAVYVIYWKGPALRARSPFAQRLAGERQENAEQGRRGSVAYDARRRSSTATGTSDVERPPVAARPSYGRQYSNSNRFFGESRVTPRGTPRACIANDLCLIMKAFSGYETYSSFVTMQDVISFSIRAAFVRQSDLRHPGSR</sequence>
<gene>
    <name evidence="9" type="ORF">FOXB_14734</name>
</gene>
<evidence type="ECO:0000256" key="2">
    <source>
        <dbReference type="ARBA" id="ARBA00022692"/>
    </source>
</evidence>
<feature type="transmembrane region" description="Helical" evidence="7">
    <location>
        <begin position="204"/>
        <end position="222"/>
    </location>
</feature>
<evidence type="ECO:0000256" key="7">
    <source>
        <dbReference type="SAM" id="Phobius"/>
    </source>
</evidence>
<evidence type="ECO:0000256" key="4">
    <source>
        <dbReference type="ARBA" id="ARBA00023136"/>
    </source>
</evidence>
<comment type="caution">
    <text evidence="9">The sequence shown here is derived from an EMBL/GenBank/DDBJ whole genome shotgun (WGS) entry which is preliminary data.</text>
</comment>
<dbReference type="PANTHER" id="PTHR23502">
    <property type="entry name" value="MAJOR FACILITATOR SUPERFAMILY"/>
    <property type="match status" value="1"/>
</dbReference>
<feature type="transmembrane region" description="Helical" evidence="7">
    <location>
        <begin position="312"/>
        <end position="336"/>
    </location>
</feature>
<feature type="transmembrane region" description="Helical" evidence="7">
    <location>
        <begin position="348"/>
        <end position="370"/>
    </location>
</feature>
<feature type="compositionally biased region" description="Basic and acidic residues" evidence="6">
    <location>
        <begin position="530"/>
        <end position="540"/>
    </location>
</feature>
<evidence type="ECO:0000256" key="5">
    <source>
        <dbReference type="ARBA" id="ARBA00023180"/>
    </source>
</evidence>
<evidence type="ECO:0000256" key="6">
    <source>
        <dbReference type="SAM" id="MobiDB-lite"/>
    </source>
</evidence>
<dbReference type="InterPro" id="IPR011701">
    <property type="entry name" value="MFS"/>
</dbReference>
<dbReference type="STRING" id="660025.F9G7V2"/>
<dbReference type="PaxDb" id="5507-FOXG_15398P0"/>
<dbReference type="Gene3D" id="1.20.1250.20">
    <property type="entry name" value="MFS general substrate transporter like domains"/>
    <property type="match status" value="1"/>
</dbReference>
<dbReference type="PANTHER" id="PTHR23502:SF13">
    <property type="entry name" value="MULTIDRUG TRANSPORTER, PUTATIVE (AFU_ORTHOLOGUE AFUA_2G12550)-RELATED"/>
    <property type="match status" value="1"/>
</dbReference>
<dbReference type="InterPro" id="IPR036259">
    <property type="entry name" value="MFS_trans_sf"/>
</dbReference>
<feature type="transmembrane region" description="Helical" evidence="7">
    <location>
        <begin position="462"/>
        <end position="480"/>
    </location>
</feature>
<evidence type="ECO:0000313" key="9">
    <source>
        <dbReference type="EMBL" id="EGU74757.1"/>
    </source>
</evidence>
<dbReference type="SUPFAM" id="SSF103473">
    <property type="entry name" value="MFS general substrate transporter"/>
    <property type="match status" value="1"/>
</dbReference>
<dbReference type="AlphaFoldDB" id="F9G7V2"/>
<keyword evidence="4 7" id="KW-0472">Membrane</keyword>
<protein>
    <recommendedName>
        <fullName evidence="8">Major facilitator superfamily (MFS) profile domain-containing protein</fullName>
    </recommendedName>
</protein>
<dbReference type="Pfam" id="PF07690">
    <property type="entry name" value="MFS_1"/>
    <property type="match status" value="1"/>
</dbReference>
<feature type="domain" description="Major facilitator superfamily (MFS) profile" evidence="8">
    <location>
        <begin position="81"/>
        <end position="519"/>
    </location>
</feature>
<keyword evidence="5" id="KW-0325">Glycoprotein</keyword>
<feature type="region of interest" description="Disordered" evidence="6">
    <location>
        <begin position="530"/>
        <end position="573"/>
    </location>
</feature>
<dbReference type="EMBL" id="AFQF01003642">
    <property type="protein sequence ID" value="EGU74757.1"/>
    <property type="molecule type" value="Genomic_DNA"/>
</dbReference>
<evidence type="ECO:0000256" key="1">
    <source>
        <dbReference type="ARBA" id="ARBA00004141"/>
    </source>
</evidence>
<proteinExistence type="predicted"/>
<feature type="transmembrane region" description="Helical" evidence="7">
    <location>
        <begin position="172"/>
        <end position="192"/>
    </location>
</feature>
<keyword evidence="3 7" id="KW-1133">Transmembrane helix</keyword>
<dbReference type="FunFam" id="1.20.1250.20:FF:000088">
    <property type="entry name" value="MFS multidrug transporter, putative"/>
    <property type="match status" value="1"/>
</dbReference>
<feature type="transmembrane region" description="Helical" evidence="7">
    <location>
        <begin position="492"/>
        <end position="512"/>
    </location>
</feature>
<dbReference type="OrthoDB" id="5376138at2759"/>
<dbReference type="PROSITE" id="PS50850">
    <property type="entry name" value="MFS"/>
    <property type="match status" value="1"/>
</dbReference>
<feature type="transmembrane region" description="Helical" evidence="7">
    <location>
        <begin position="418"/>
        <end position="441"/>
    </location>
</feature>
<dbReference type="InterPro" id="IPR020846">
    <property type="entry name" value="MFS_dom"/>
</dbReference>
<feature type="transmembrane region" description="Helical" evidence="7">
    <location>
        <begin position="112"/>
        <end position="130"/>
    </location>
</feature>
<reference evidence="9" key="1">
    <citation type="journal article" date="2012" name="Mol. Plant Microbe Interact.">
        <title>A highly conserved effector in Fusarium oxysporum is required for full virulence on Arabidopsis.</title>
        <authorList>
            <person name="Thatcher L.F."/>
            <person name="Gardiner D.M."/>
            <person name="Kazan K."/>
            <person name="Manners J."/>
        </authorList>
    </citation>
    <scope>NUCLEOTIDE SEQUENCE [LARGE SCALE GENOMIC DNA]</scope>
    <source>
        <strain evidence="9">Fo5176</strain>
    </source>
</reference>
<feature type="transmembrane region" description="Helical" evidence="7">
    <location>
        <begin position="391"/>
        <end position="412"/>
    </location>
</feature>
<accession>F9G7V2</accession>
<organism evidence="9">
    <name type="scientific">Fusarium oxysporum (strain Fo5176)</name>
    <name type="common">Fusarium vascular wilt</name>
    <dbReference type="NCBI Taxonomy" id="660025"/>
    <lineage>
        <taxon>Eukaryota</taxon>
        <taxon>Fungi</taxon>
        <taxon>Dikarya</taxon>
        <taxon>Ascomycota</taxon>
        <taxon>Pezizomycotina</taxon>
        <taxon>Sordariomycetes</taxon>
        <taxon>Hypocreomycetidae</taxon>
        <taxon>Hypocreales</taxon>
        <taxon>Nectriaceae</taxon>
        <taxon>Fusarium</taxon>
        <taxon>Fusarium oxysporum species complex</taxon>
    </lineage>
</organism>
<dbReference type="GO" id="GO:0005886">
    <property type="term" value="C:plasma membrane"/>
    <property type="evidence" value="ECO:0007669"/>
    <property type="project" value="TreeGrafter"/>
</dbReference>
<dbReference type="GO" id="GO:0022857">
    <property type="term" value="F:transmembrane transporter activity"/>
    <property type="evidence" value="ECO:0007669"/>
    <property type="project" value="InterPro"/>
</dbReference>
<feature type="transmembrane region" description="Helical" evidence="7">
    <location>
        <begin position="234"/>
        <end position="254"/>
    </location>
</feature>
<feature type="transmembrane region" description="Helical" evidence="7">
    <location>
        <begin position="79"/>
        <end position="100"/>
    </location>
</feature>
<keyword evidence="2 7" id="KW-0812">Transmembrane</keyword>
<evidence type="ECO:0000259" key="8">
    <source>
        <dbReference type="PROSITE" id="PS50850"/>
    </source>
</evidence>
<evidence type="ECO:0000256" key="3">
    <source>
        <dbReference type="ARBA" id="ARBA00022989"/>
    </source>
</evidence>
<comment type="subcellular location">
    <subcellularLocation>
        <location evidence="1">Membrane</location>
        <topology evidence="1">Multi-pass membrane protein</topology>
    </subcellularLocation>
</comment>